<evidence type="ECO:0000256" key="2">
    <source>
        <dbReference type="PROSITE-ProRule" id="PRU00335"/>
    </source>
</evidence>
<dbReference type="InterPro" id="IPR009057">
    <property type="entry name" value="Homeodomain-like_sf"/>
</dbReference>
<dbReference type="RefSeq" id="WP_208843298.1">
    <property type="nucleotide sequence ID" value="NZ_CP072133.1"/>
</dbReference>
<name>A0A975DH76_9GAMM</name>
<dbReference type="EMBL" id="CP072133">
    <property type="protein sequence ID" value="QTH71672.1"/>
    <property type="molecule type" value="Genomic_DNA"/>
</dbReference>
<dbReference type="AlphaFoldDB" id="A0A975DH76"/>
<feature type="domain" description="HTH tetR-type" evidence="3">
    <location>
        <begin position="5"/>
        <end position="65"/>
    </location>
</feature>
<accession>A0A975DH76</accession>
<keyword evidence="1 2" id="KW-0238">DNA-binding</keyword>
<evidence type="ECO:0000313" key="4">
    <source>
        <dbReference type="EMBL" id="QTH71672.1"/>
    </source>
</evidence>
<evidence type="ECO:0000313" key="5">
    <source>
        <dbReference type="Proteomes" id="UP000664904"/>
    </source>
</evidence>
<dbReference type="PRINTS" id="PR00455">
    <property type="entry name" value="HTHTETR"/>
</dbReference>
<feature type="DNA-binding region" description="H-T-H motif" evidence="2">
    <location>
        <begin position="28"/>
        <end position="47"/>
    </location>
</feature>
<evidence type="ECO:0000259" key="3">
    <source>
        <dbReference type="PROSITE" id="PS50977"/>
    </source>
</evidence>
<dbReference type="SUPFAM" id="SSF46689">
    <property type="entry name" value="Homeodomain-like"/>
    <property type="match status" value="1"/>
</dbReference>
<proteinExistence type="predicted"/>
<dbReference type="KEGG" id="pxi:J5O05_01485"/>
<dbReference type="GO" id="GO:0003677">
    <property type="term" value="F:DNA binding"/>
    <property type="evidence" value="ECO:0007669"/>
    <property type="project" value="UniProtKB-UniRule"/>
</dbReference>
<reference evidence="4" key="1">
    <citation type="submission" date="2021-03" db="EMBL/GenBank/DDBJ databases">
        <title>Complete Genome of Pseudoalteromonas xiamenensis STKMTI.2, a new potential marine bacterium producing anti-Vibrio compounds.</title>
        <authorList>
            <person name="Handayani D.P."/>
            <person name="Isnansetyo A."/>
            <person name="Istiqomah I."/>
            <person name="Jumina J."/>
        </authorList>
    </citation>
    <scope>NUCLEOTIDE SEQUENCE</scope>
    <source>
        <strain evidence="4">STKMTI.2</strain>
    </source>
</reference>
<dbReference type="Proteomes" id="UP000664904">
    <property type="component" value="Chromosome"/>
</dbReference>
<dbReference type="Pfam" id="PF00440">
    <property type="entry name" value="TetR_N"/>
    <property type="match status" value="1"/>
</dbReference>
<evidence type="ECO:0000256" key="1">
    <source>
        <dbReference type="ARBA" id="ARBA00023125"/>
    </source>
</evidence>
<dbReference type="PROSITE" id="PS50977">
    <property type="entry name" value="HTH_TETR_2"/>
    <property type="match status" value="1"/>
</dbReference>
<dbReference type="InterPro" id="IPR001647">
    <property type="entry name" value="HTH_TetR"/>
</dbReference>
<gene>
    <name evidence="4" type="ORF">J5O05_01485</name>
</gene>
<dbReference type="PANTHER" id="PTHR43479:SF11">
    <property type="entry name" value="ACREF_ENVCD OPERON REPRESSOR-RELATED"/>
    <property type="match status" value="1"/>
</dbReference>
<sequence length="173" mass="19824">MDKRLKTKERILDAAWQLFHDQGFCDTTTRQIATQSNVANGTVFTHYPNKGALLKEAFDKQACALIVEAKQSNKQHSPRLSLRHFASFLYPFYIAHRTLTKTYFSELILSGRSESCHLSLLEHEIHQGQPFLKSKVPLLIDLYVMTFVFSEVDKHDDVGNTLRLLSTKLQQIG</sequence>
<dbReference type="Gene3D" id="1.10.357.10">
    <property type="entry name" value="Tetracycline Repressor, domain 2"/>
    <property type="match status" value="1"/>
</dbReference>
<organism evidence="4 5">
    <name type="scientific">Pseudoalteromonas xiamenensis</name>
    <dbReference type="NCBI Taxonomy" id="882626"/>
    <lineage>
        <taxon>Bacteria</taxon>
        <taxon>Pseudomonadati</taxon>
        <taxon>Pseudomonadota</taxon>
        <taxon>Gammaproteobacteria</taxon>
        <taxon>Alteromonadales</taxon>
        <taxon>Pseudoalteromonadaceae</taxon>
        <taxon>Pseudoalteromonas</taxon>
    </lineage>
</organism>
<dbReference type="PANTHER" id="PTHR43479">
    <property type="entry name" value="ACREF/ENVCD OPERON REPRESSOR-RELATED"/>
    <property type="match status" value="1"/>
</dbReference>
<protein>
    <submittedName>
        <fullName evidence="4">TetR/AcrR family transcriptional regulator</fullName>
    </submittedName>
</protein>
<keyword evidence="5" id="KW-1185">Reference proteome</keyword>
<dbReference type="InterPro" id="IPR050624">
    <property type="entry name" value="HTH-type_Tx_Regulator"/>
</dbReference>